<evidence type="ECO:0000313" key="7">
    <source>
        <dbReference type="Proteomes" id="UP001596353"/>
    </source>
</evidence>
<dbReference type="Proteomes" id="UP001596353">
    <property type="component" value="Unassembled WGS sequence"/>
</dbReference>
<keyword evidence="2" id="KW-0229">DNA integration</keyword>
<reference evidence="7" key="1">
    <citation type="journal article" date="2019" name="Int. J. Syst. Evol. Microbiol.">
        <title>The Global Catalogue of Microorganisms (GCM) 10K type strain sequencing project: providing services to taxonomists for standard genome sequencing and annotation.</title>
        <authorList>
            <consortium name="The Broad Institute Genomics Platform"/>
            <consortium name="The Broad Institute Genome Sequencing Center for Infectious Disease"/>
            <person name="Wu L."/>
            <person name="Ma J."/>
        </authorList>
    </citation>
    <scope>NUCLEOTIDE SEQUENCE [LARGE SCALE GENOMIC DNA]</scope>
    <source>
        <strain evidence="7">CCUG 66188</strain>
    </source>
</reference>
<dbReference type="EMBL" id="JBHSWG010000001">
    <property type="protein sequence ID" value="MFC6760935.1"/>
    <property type="molecule type" value="Genomic_DNA"/>
</dbReference>
<dbReference type="PROSITE" id="PS51898">
    <property type="entry name" value="TYR_RECOMBINASE"/>
    <property type="match status" value="1"/>
</dbReference>
<dbReference type="InterPro" id="IPR013762">
    <property type="entry name" value="Integrase-like_cat_sf"/>
</dbReference>
<evidence type="ECO:0000256" key="3">
    <source>
        <dbReference type="ARBA" id="ARBA00023172"/>
    </source>
</evidence>
<dbReference type="InterPro" id="IPR050808">
    <property type="entry name" value="Phage_Integrase"/>
</dbReference>
<dbReference type="SUPFAM" id="SSF56349">
    <property type="entry name" value="DNA breaking-rejoining enzymes"/>
    <property type="match status" value="1"/>
</dbReference>
<gene>
    <name evidence="6" type="ORF">ACFQFQ_17910</name>
</gene>
<dbReference type="InterPro" id="IPR038488">
    <property type="entry name" value="Integrase_DNA-bd_sf"/>
</dbReference>
<accession>A0ABW2B5F4</accession>
<feature type="domain" description="Tyr recombinase" evidence="5">
    <location>
        <begin position="216"/>
        <end position="404"/>
    </location>
</feature>
<keyword evidence="3" id="KW-0233">DNA recombination</keyword>
<keyword evidence="7" id="KW-1185">Reference proteome</keyword>
<dbReference type="InterPro" id="IPR025166">
    <property type="entry name" value="Integrase_DNA_bind_dom"/>
</dbReference>
<protein>
    <submittedName>
        <fullName evidence="6">Site-specific integrase</fullName>
    </submittedName>
</protein>
<dbReference type="Gene3D" id="1.10.443.10">
    <property type="entry name" value="Intergrase catalytic core"/>
    <property type="match status" value="1"/>
</dbReference>
<dbReference type="InterPro" id="IPR002104">
    <property type="entry name" value="Integrase_catalytic"/>
</dbReference>
<comment type="caution">
    <text evidence="6">The sequence shown here is derived from an EMBL/GenBank/DDBJ whole genome shotgun (WGS) entry which is preliminary data.</text>
</comment>
<dbReference type="Pfam" id="PF13356">
    <property type="entry name" value="Arm-DNA-bind_3"/>
    <property type="match status" value="1"/>
</dbReference>
<evidence type="ECO:0000256" key="4">
    <source>
        <dbReference type="SAM" id="MobiDB-lite"/>
    </source>
</evidence>
<evidence type="ECO:0000313" key="6">
    <source>
        <dbReference type="EMBL" id="MFC6760935.1"/>
    </source>
</evidence>
<evidence type="ECO:0000259" key="5">
    <source>
        <dbReference type="PROSITE" id="PS51898"/>
    </source>
</evidence>
<dbReference type="Pfam" id="PF00589">
    <property type="entry name" value="Phage_integrase"/>
    <property type="match status" value="1"/>
</dbReference>
<organism evidence="6 7">
    <name type="scientific">Sulfitobacter porphyrae</name>
    <dbReference type="NCBI Taxonomy" id="1246864"/>
    <lineage>
        <taxon>Bacteria</taxon>
        <taxon>Pseudomonadati</taxon>
        <taxon>Pseudomonadota</taxon>
        <taxon>Alphaproteobacteria</taxon>
        <taxon>Rhodobacterales</taxon>
        <taxon>Roseobacteraceae</taxon>
        <taxon>Sulfitobacter</taxon>
    </lineage>
</organism>
<name>A0ABW2B5F4_9RHOB</name>
<dbReference type="InterPro" id="IPR011010">
    <property type="entry name" value="DNA_brk_join_enz"/>
</dbReference>
<evidence type="ECO:0000256" key="1">
    <source>
        <dbReference type="ARBA" id="ARBA00008857"/>
    </source>
</evidence>
<dbReference type="Gene3D" id="3.30.160.390">
    <property type="entry name" value="Integrase, DNA-binding domain"/>
    <property type="match status" value="1"/>
</dbReference>
<feature type="region of interest" description="Disordered" evidence="4">
    <location>
        <begin position="318"/>
        <end position="342"/>
    </location>
</feature>
<proteinExistence type="inferred from homology"/>
<comment type="similarity">
    <text evidence="1">Belongs to the 'phage' integrase family.</text>
</comment>
<dbReference type="PANTHER" id="PTHR30629:SF2">
    <property type="entry name" value="PROPHAGE INTEGRASE INTS-RELATED"/>
    <property type="match status" value="1"/>
</dbReference>
<sequence length="425" mass="47177">MAAGKLKLTDALVKAIEPAGSQSEFVVWDTEVIGFGLRVRARSKTFIVTYRPAGGGRGVNAKRFKIGSPQSIPNVREAHRLALATLGRVAAGGDPAAERAEERRLAQSTIRDLLDRYDVHLRRRGHVKRTDTLSLLRRRLKPLLRRDIASVKAWEYAEIIERLDLATGGTGGATFRTRCSTFLNWATFDARVLETNPLAGYRRKRDTRQERVARVEFGRALSDVELSAIWRTADPETAFGRLVRFLVLTGCRRSEGSRLVWSMVDLPKGRIDLPATFTKQARGHTVYVSPMLNDLLTHQAENSVVSDFVFPSARTGGPMSGWSKAMDPSDKRTAGGTRPGKPGLVKASGVSFTLHDLRRTFRTGLSRLGVENEIAELALGHARADLEARYNRDDCETALRSAFLAWDRHVEENIRDATSAPSVFN</sequence>
<evidence type="ECO:0000256" key="2">
    <source>
        <dbReference type="ARBA" id="ARBA00022908"/>
    </source>
</evidence>
<dbReference type="PANTHER" id="PTHR30629">
    <property type="entry name" value="PROPHAGE INTEGRASE"/>
    <property type="match status" value="1"/>
</dbReference>